<dbReference type="OrthoDB" id="6708821at2"/>
<dbReference type="Proteomes" id="UP000267342">
    <property type="component" value="Chromosome"/>
</dbReference>
<dbReference type="CDD" id="cd06339">
    <property type="entry name" value="PBP1_YraM_LppC_lipoprotein-like"/>
    <property type="match status" value="1"/>
</dbReference>
<keyword evidence="1" id="KW-0472">Membrane</keyword>
<proteinExistence type="predicted"/>
<keyword evidence="2" id="KW-0732">Signal</keyword>
<dbReference type="PANTHER" id="PTHR38038:SF1">
    <property type="entry name" value="PENICILLIN-BINDING PROTEIN ACTIVATOR LPOA"/>
    <property type="match status" value="1"/>
</dbReference>
<evidence type="ECO:0000256" key="1">
    <source>
        <dbReference type="ARBA" id="ARBA00023136"/>
    </source>
</evidence>
<feature type="signal peptide" evidence="2">
    <location>
        <begin position="1"/>
        <end position="24"/>
    </location>
</feature>
<keyword evidence="3" id="KW-0449">Lipoprotein</keyword>
<dbReference type="InterPro" id="IPR028082">
    <property type="entry name" value="Peripla_BP_I"/>
</dbReference>
<dbReference type="GO" id="GO:0030234">
    <property type="term" value="F:enzyme regulator activity"/>
    <property type="evidence" value="ECO:0007669"/>
    <property type="project" value="TreeGrafter"/>
</dbReference>
<evidence type="ECO:0000256" key="2">
    <source>
        <dbReference type="SAM" id="SignalP"/>
    </source>
</evidence>
<evidence type="ECO:0000313" key="3">
    <source>
        <dbReference type="EMBL" id="BBG29665.1"/>
    </source>
</evidence>
<dbReference type="AlphaFoldDB" id="A0A348HDG3"/>
<gene>
    <name evidence="3" type="ORF">ZBT109_0892</name>
</gene>
<reference evidence="3 4" key="1">
    <citation type="submission" date="2018-09" db="EMBL/GenBank/DDBJ databases">
        <title>Zymobacter palmae IAM14233 (=T109) whole genome analysis.</title>
        <authorList>
            <person name="Yanase H."/>
        </authorList>
    </citation>
    <scope>NUCLEOTIDE SEQUENCE [LARGE SCALE GENOMIC DNA]</scope>
    <source>
        <strain evidence="3 4">IAM14233</strain>
    </source>
</reference>
<dbReference type="STRING" id="1123510.GCA_000620025_02255"/>
<protein>
    <submittedName>
        <fullName evidence="3">Putative lipoprotein</fullName>
    </submittedName>
</protein>
<dbReference type="GO" id="GO:0009252">
    <property type="term" value="P:peptidoglycan biosynthetic process"/>
    <property type="evidence" value="ECO:0007669"/>
    <property type="project" value="TreeGrafter"/>
</dbReference>
<dbReference type="Gene3D" id="1.25.40.650">
    <property type="match status" value="1"/>
</dbReference>
<evidence type="ECO:0000313" key="4">
    <source>
        <dbReference type="Proteomes" id="UP000267342"/>
    </source>
</evidence>
<dbReference type="GO" id="GO:0031241">
    <property type="term" value="C:periplasmic side of cell outer membrane"/>
    <property type="evidence" value="ECO:0007669"/>
    <property type="project" value="TreeGrafter"/>
</dbReference>
<organism evidence="3 4">
    <name type="scientific">Zymobacter palmae</name>
    <dbReference type="NCBI Taxonomy" id="33074"/>
    <lineage>
        <taxon>Bacteria</taxon>
        <taxon>Pseudomonadati</taxon>
        <taxon>Pseudomonadota</taxon>
        <taxon>Gammaproteobacteria</taxon>
        <taxon>Oceanospirillales</taxon>
        <taxon>Halomonadaceae</taxon>
        <taxon>Zymobacter group</taxon>
        <taxon>Zymobacter</taxon>
    </lineage>
</organism>
<keyword evidence="4" id="KW-1185">Reference proteome</keyword>
<feature type="chain" id="PRO_5016716457" evidence="2">
    <location>
        <begin position="25"/>
        <end position="601"/>
    </location>
</feature>
<accession>A0A348HDG3</accession>
<dbReference type="EMBL" id="AP018933">
    <property type="protein sequence ID" value="BBG29665.1"/>
    <property type="molecule type" value="Genomic_DNA"/>
</dbReference>
<dbReference type="Gene3D" id="3.40.50.2300">
    <property type="match status" value="2"/>
</dbReference>
<dbReference type="PROSITE" id="PS51257">
    <property type="entry name" value="PROKAR_LIPOPROTEIN"/>
    <property type="match status" value="1"/>
</dbReference>
<dbReference type="RefSeq" id="WP_027705321.1">
    <property type="nucleotide sequence ID" value="NZ_AP018933.1"/>
</dbReference>
<dbReference type="Pfam" id="PF04348">
    <property type="entry name" value="LppC"/>
    <property type="match status" value="1"/>
</dbReference>
<name>A0A348HDG3_9GAMM</name>
<dbReference type="PANTHER" id="PTHR38038">
    <property type="entry name" value="PENICILLIN-BINDING PROTEIN ACTIVATOR LPOA"/>
    <property type="match status" value="1"/>
</dbReference>
<dbReference type="SUPFAM" id="SSF53822">
    <property type="entry name" value="Periplasmic binding protein-like I"/>
    <property type="match status" value="1"/>
</dbReference>
<sequence length="601" mass="64750">MRDAFQRLAGLALTATLLGGCASAPSFFGGFGSNSPERLLTDAQSQPLPQATATRLKAATLLSQQGEQSLALSILSSLDDRLLSPQDRIQWALLTARLGLEQHNSGATFKAVALLENSNLSLASEDRRQLTIYRAQAFGEQGDHLKAASMLLDAQRRANGDAGYNDAIWLQLQLLSSPQLSLLPGKDDLSVGWQELSALARSTNQQDALQAAVHDWQQRHAQHPAAIQLPAALAQLAGLAAVVTPPASTDTPSSNAQAPTGTPTRIAVFLPQSGSLAPLAKAIKAGIDTQRSALLSAGQPAPDVDYYDTTTATIDDLYAQAKAKGAQVVIGPLDKDAVTALESRSDVTLPTLALNYGSSAQNATQSLYEYGLSAEDEARQAAQSAGDAGLSQASLLTPDNDWGHRVEDAFRQQWQYQNHQIMTAVRYAPTAPVSGSVKTLASAGRPQMVFMFAMPEYARQVPPFLKYLHMDNLPIYATSHVYTGRANASQDSDLNGVLFPNIPWYLPELYSDSNPMPYKDSYQRLNADGKASITLLKLNAMGVDAYELAQRLARFNDSPDTKLEGATGTLQLDANHRFQRQLPWARFQQGRPTPAQPTSQS</sequence>
<dbReference type="InterPro" id="IPR007443">
    <property type="entry name" value="LpoA"/>
</dbReference>
<dbReference type="KEGG" id="zpl:ZBT109_0892"/>